<dbReference type="PROSITE" id="PS50181">
    <property type="entry name" value="FBOX"/>
    <property type="match status" value="1"/>
</dbReference>
<dbReference type="EMBL" id="CM032186">
    <property type="protein sequence ID" value="KAG7090651.1"/>
    <property type="molecule type" value="Genomic_DNA"/>
</dbReference>
<feature type="domain" description="F-box" evidence="1">
    <location>
        <begin position="83"/>
        <end position="138"/>
    </location>
</feature>
<dbReference type="SUPFAM" id="SSF81383">
    <property type="entry name" value="F-box domain"/>
    <property type="match status" value="1"/>
</dbReference>
<dbReference type="Gene3D" id="1.20.1280.50">
    <property type="match status" value="1"/>
</dbReference>
<dbReference type="InterPro" id="IPR036047">
    <property type="entry name" value="F-box-like_dom_sf"/>
</dbReference>
<dbReference type="OrthoDB" id="3365698at2759"/>
<evidence type="ECO:0000313" key="2">
    <source>
        <dbReference type="EMBL" id="KAG7090651.1"/>
    </source>
</evidence>
<accession>A0A9P7RWU1</accession>
<gene>
    <name evidence="2" type="ORF">E1B28_009752</name>
</gene>
<protein>
    <recommendedName>
        <fullName evidence="1">F-box domain-containing protein</fullName>
    </recommendedName>
</protein>
<dbReference type="KEGG" id="more:E1B28_009752"/>
<dbReference type="Proteomes" id="UP001049176">
    <property type="component" value="Chromosome 6"/>
</dbReference>
<dbReference type="GeneID" id="66078828"/>
<sequence>MSTISLSESLLGKPTHAPKKFETLLRSPVAKDDRTEVMNYLRDAERDYRNGQVEINKCKAMILMLESKREGIKKSMERYRSLLSPVYRLPSELLSEIFGYCCEYNFLDLAMPPAISLSMVCGRWREIVLSSPRLWSSITIMGLRYHNYQQADEGTDEEDVDEEELHRDRVTNRIRLCLERSKSAPLALNVTIHDNSWDEHDLGYIVMRLLAEHSERWEKFTFTGPEFYASSVAGEINLPILSHLRLMLLDRDSLLPLDRFRNCPVLSSVDTDTTDRLQLPWASIRALRLTECTDSSVLPVLSSCLNLEELRLFEHYDSYDQTPRREMIMSDTIKTLSILSIDSDSEGQIVQHFTFPRLSSIDIVHPRMSPLHLQQLIQRSSCSITSLSLNGPRLTDPQLSSLLRLMPELRMLDIGNCEGYPISGPRFLEHLVVNPDDHQMFLPHLMELKIELAGEQVDEQTLTNALTSRLFRISSVSSSIGVDRLKSLNIRFWWDFEIPPEAFPSLQYLGDFGLELNISHCIFCGY</sequence>
<evidence type="ECO:0000259" key="1">
    <source>
        <dbReference type="PROSITE" id="PS50181"/>
    </source>
</evidence>
<proteinExistence type="predicted"/>
<reference evidence="2" key="1">
    <citation type="journal article" date="2021" name="Genome Biol. Evol.">
        <title>The assembled and annotated genome of the fairy-ring fungus Marasmius oreades.</title>
        <authorList>
            <person name="Hiltunen M."/>
            <person name="Ament-Velasquez S.L."/>
            <person name="Johannesson H."/>
        </authorList>
    </citation>
    <scope>NUCLEOTIDE SEQUENCE</scope>
    <source>
        <strain evidence="2">03SP1</strain>
    </source>
</reference>
<dbReference type="InterPro" id="IPR001810">
    <property type="entry name" value="F-box_dom"/>
</dbReference>
<comment type="caution">
    <text evidence="2">The sequence shown here is derived from an EMBL/GenBank/DDBJ whole genome shotgun (WGS) entry which is preliminary data.</text>
</comment>
<dbReference type="AlphaFoldDB" id="A0A9P7RWU1"/>
<organism evidence="2 3">
    <name type="scientific">Marasmius oreades</name>
    <name type="common">fairy-ring Marasmius</name>
    <dbReference type="NCBI Taxonomy" id="181124"/>
    <lineage>
        <taxon>Eukaryota</taxon>
        <taxon>Fungi</taxon>
        <taxon>Dikarya</taxon>
        <taxon>Basidiomycota</taxon>
        <taxon>Agaricomycotina</taxon>
        <taxon>Agaricomycetes</taxon>
        <taxon>Agaricomycetidae</taxon>
        <taxon>Agaricales</taxon>
        <taxon>Marasmiineae</taxon>
        <taxon>Marasmiaceae</taxon>
        <taxon>Marasmius</taxon>
    </lineage>
</organism>
<dbReference type="RefSeq" id="XP_043007121.1">
    <property type="nucleotide sequence ID" value="XM_043154664.1"/>
</dbReference>
<dbReference type="SUPFAM" id="SSF52047">
    <property type="entry name" value="RNI-like"/>
    <property type="match status" value="1"/>
</dbReference>
<evidence type="ECO:0000313" key="3">
    <source>
        <dbReference type="Proteomes" id="UP001049176"/>
    </source>
</evidence>
<keyword evidence="3" id="KW-1185">Reference proteome</keyword>
<dbReference type="Gene3D" id="3.80.10.10">
    <property type="entry name" value="Ribonuclease Inhibitor"/>
    <property type="match status" value="1"/>
</dbReference>
<name>A0A9P7RWU1_9AGAR</name>
<dbReference type="Pfam" id="PF12937">
    <property type="entry name" value="F-box-like"/>
    <property type="match status" value="1"/>
</dbReference>
<dbReference type="InterPro" id="IPR032675">
    <property type="entry name" value="LRR_dom_sf"/>
</dbReference>